<evidence type="ECO:0000256" key="11">
    <source>
        <dbReference type="RuleBase" id="RU003783"/>
    </source>
</evidence>
<feature type="site" description="Interaction with substrate tRNA" evidence="10">
    <location>
        <position position="98"/>
    </location>
</feature>
<evidence type="ECO:0000256" key="13">
    <source>
        <dbReference type="RuleBase" id="RU003785"/>
    </source>
</evidence>
<dbReference type="GO" id="GO:0005524">
    <property type="term" value="F:ATP binding"/>
    <property type="evidence" value="ECO:0007669"/>
    <property type="project" value="UniProtKB-UniRule"/>
</dbReference>
<evidence type="ECO:0000256" key="8">
    <source>
        <dbReference type="ARBA" id="ARBA00022842"/>
    </source>
</evidence>
<feature type="site" description="Interaction with substrate tRNA" evidence="10">
    <location>
        <position position="121"/>
    </location>
</feature>
<evidence type="ECO:0000256" key="3">
    <source>
        <dbReference type="ARBA" id="ARBA00005842"/>
    </source>
</evidence>
<comment type="caution">
    <text evidence="10">Lacks conserved residue(s) required for the propagation of feature annotation.</text>
</comment>
<evidence type="ECO:0000256" key="9">
    <source>
        <dbReference type="ARBA" id="ARBA00049563"/>
    </source>
</evidence>
<evidence type="ECO:0000256" key="7">
    <source>
        <dbReference type="ARBA" id="ARBA00022840"/>
    </source>
</evidence>
<dbReference type="InterPro" id="IPR027417">
    <property type="entry name" value="P-loop_NTPase"/>
</dbReference>
<dbReference type="AlphaFoldDB" id="A0A1J5AV30"/>
<keyword evidence="6 10" id="KW-0547">Nucleotide-binding</keyword>
<dbReference type="SUPFAM" id="SSF52540">
    <property type="entry name" value="P-loop containing nucleoside triphosphate hydrolases"/>
    <property type="match status" value="2"/>
</dbReference>
<evidence type="ECO:0000256" key="10">
    <source>
        <dbReference type="HAMAP-Rule" id="MF_00185"/>
    </source>
</evidence>
<feature type="binding site" evidence="10">
    <location>
        <begin position="9"/>
        <end position="16"/>
    </location>
    <ligand>
        <name>ATP</name>
        <dbReference type="ChEBI" id="CHEBI:30616"/>
    </ligand>
</feature>
<evidence type="ECO:0000256" key="6">
    <source>
        <dbReference type="ARBA" id="ARBA00022741"/>
    </source>
</evidence>
<gene>
    <name evidence="10" type="primary">miaA</name>
    <name evidence="14" type="ORF">AUK18_02805</name>
</gene>
<dbReference type="NCBIfam" id="TIGR00174">
    <property type="entry name" value="miaA"/>
    <property type="match status" value="1"/>
</dbReference>
<sequence>MTKILIICGPTATGKTKLAVKLAQKFNGVLISADSRQVFRGMDIVTGKDKPKGVTIYGYDLIKPDEDFSVAHFVKYARALINQISSSAGGFPIIVGGTGLYLNSLVSPPQTLTVPPNWPLRKNLANFSARKLLKLLKQLNPGRLAQMNHSDQQNPRRLIRAIEVNLQGQSLQVPNLQAEFDVLWIGLTADKTTLAEKIEARVKQRVKAGAVKEWQQLKKKYRANLPSMSALGYRQLPDVDKWILAEQQYSRRQLTWFKKNSHIHWFDITQAFQIPVVNLVKAWYTKK</sequence>
<organism evidence="14 15">
    <name type="scientific">Candidatus Beckwithbacteria bacterium CG2_30_44_31</name>
    <dbReference type="NCBI Taxonomy" id="1805035"/>
    <lineage>
        <taxon>Bacteria</taxon>
        <taxon>Candidatus Beckwithiibacteriota</taxon>
    </lineage>
</organism>
<dbReference type="GO" id="GO:0052381">
    <property type="term" value="F:tRNA dimethylallyltransferase activity"/>
    <property type="evidence" value="ECO:0007669"/>
    <property type="project" value="UniProtKB-UniRule"/>
</dbReference>
<name>A0A1J5AV30_9BACT</name>
<evidence type="ECO:0000313" key="15">
    <source>
        <dbReference type="Proteomes" id="UP000183605"/>
    </source>
</evidence>
<dbReference type="Pfam" id="PF01715">
    <property type="entry name" value="IPPT"/>
    <property type="match status" value="1"/>
</dbReference>
<comment type="function">
    <text evidence="2 10 12">Catalyzes the transfer of a dimethylallyl group onto the adenine at position 37 in tRNAs that read codons beginning with uridine, leading to the formation of N6-(dimethylallyl)adenosine (i(6)A).</text>
</comment>
<comment type="caution">
    <text evidence="14">The sequence shown here is derived from an EMBL/GenBank/DDBJ whole genome shotgun (WGS) entry which is preliminary data.</text>
</comment>
<dbReference type="InterPro" id="IPR018022">
    <property type="entry name" value="IPT"/>
</dbReference>
<comment type="catalytic activity">
    <reaction evidence="9 10 11">
        <text>adenosine(37) in tRNA + dimethylallyl diphosphate = N(6)-dimethylallyladenosine(37) in tRNA + diphosphate</text>
        <dbReference type="Rhea" id="RHEA:26482"/>
        <dbReference type="Rhea" id="RHEA-COMP:10162"/>
        <dbReference type="Rhea" id="RHEA-COMP:10375"/>
        <dbReference type="ChEBI" id="CHEBI:33019"/>
        <dbReference type="ChEBI" id="CHEBI:57623"/>
        <dbReference type="ChEBI" id="CHEBI:74411"/>
        <dbReference type="ChEBI" id="CHEBI:74415"/>
        <dbReference type="EC" id="2.5.1.75"/>
    </reaction>
</comment>
<dbReference type="PANTHER" id="PTHR11088:SF60">
    <property type="entry name" value="TRNA DIMETHYLALLYLTRANSFERASE"/>
    <property type="match status" value="1"/>
</dbReference>
<keyword evidence="7 10" id="KW-0067">ATP-binding</keyword>
<proteinExistence type="inferred from homology"/>
<evidence type="ECO:0000256" key="2">
    <source>
        <dbReference type="ARBA" id="ARBA00003213"/>
    </source>
</evidence>
<protein>
    <recommendedName>
        <fullName evidence="10">tRNA dimethylallyltransferase</fullName>
        <ecNumber evidence="10">2.5.1.75</ecNumber>
    </recommendedName>
    <alternativeName>
        <fullName evidence="10">Dimethylallyl diphosphate:tRNA dimethylallyltransferase</fullName>
        <shortName evidence="10">DMAPP:tRNA dimethylallyltransferase</shortName>
        <shortName evidence="10">DMATase</shortName>
    </alternativeName>
    <alternativeName>
        <fullName evidence="10">Isopentenyl-diphosphate:tRNA isopentenyltransferase</fullName>
        <shortName evidence="10">IPP transferase</shortName>
        <shortName evidence="10">IPPT</shortName>
        <shortName evidence="10">IPTase</shortName>
    </alternativeName>
</protein>
<comment type="cofactor">
    <cofactor evidence="1 10">
        <name>Mg(2+)</name>
        <dbReference type="ChEBI" id="CHEBI:18420"/>
    </cofactor>
</comment>
<evidence type="ECO:0000256" key="1">
    <source>
        <dbReference type="ARBA" id="ARBA00001946"/>
    </source>
</evidence>
<reference evidence="14 15" key="1">
    <citation type="journal article" date="2016" name="Environ. Microbiol.">
        <title>Genomic resolution of a cold subsurface aquifer community provides metabolic insights for novel microbes adapted to high CO concentrations.</title>
        <authorList>
            <person name="Probst A.J."/>
            <person name="Castelle C.J."/>
            <person name="Singh A."/>
            <person name="Brown C.T."/>
            <person name="Anantharaman K."/>
            <person name="Sharon I."/>
            <person name="Hug L.A."/>
            <person name="Burstein D."/>
            <person name="Emerson J.B."/>
            <person name="Thomas B.C."/>
            <person name="Banfield J.F."/>
        </authorList>
    </citation>
    <scope>NUCLEOTIDE SEQUENCE [LARGE SCALE GENOMIC DNA]</scope>
    <source>
        <strain evidence="14">CG2_30_44_31</strain>
    </source>
</reference>
<dbReference type="InterPro" id="IPR039657">
    <property type="entry name" value="Dimethylallyltransferase"/>
</dbReference>
<evidence type="ECO:0000256" key="5">
    <source>
        <dbReference type="ARBA" id="ARBA00022694"/>
    </source>
</evidence>
<feature type="region of interest" description="Interaction with substrate tRNA" evidence="10">
    <location>
        <begin position="34"/>
        <end position="37"/>
    </location>
</feature>
<dbReference type="PANTHER" id="PTHR11088">
    <property type="entry name" value="TRNA DIMETHYLALLYLTRANSFERASE"/>
    <property type="match status" value="1"/>
</dbReference>
<evidence type="ECO:0000313" key="14">
    <source>
        <dbReference type="EMBL" id="OIP02957.1"/>
    </source>
</evidence>
<comment type="similarity">
    <text evidence="3 10 13">Belongs to the IPP transferase family.</text>
</comment>
<evidence type="ECO:0000256" key="4">
    <source>
        <dbReference type="ARBA" id="ARBA00022679"/>
    </source>
</evidence>
<feature type="binding site" evidence="10">
    <location>
        <begin position="11"/>
        <end position="16"/>
    </location>
    <ligand>
        <name>substrate</name>
    </ligand>
</feature>
<dbReference type="EMBL" id="MNXQ01000052">
    <property type="protein sequence ID" value="OIP02957.1"/>
    <property type="molecule type" value="Genomic_DNA"/>
</dbReference>
<dbReference type="GO" id="GO:0006400">
    <property type="term" value="P:tRNA modification"/>
    <property type="evidence" value="ECO:0007669"/>
    <property type="project" value="TreeGrafter"/>
</dbReference>
<dbReference type="HAMAP" id="MF_00185">
    <property type="entry name" value="IPP_trans"/>
    <property type="match status" value="1"/>
</dbReference>
<evidence type="ECO:0000256" key="12">
    <source>
        <dbReference type="RuleBase" id="RU003784"/>
    </source>
</evidence>
<keyword evidence="5 10" id="KW-0819">tRNA processing</keyword>
<dbReference type="Proteomes" id="UP000183605">
    <property type="component" value="Unassembled WGS sequence"/>
</dbReference>
<dbReference type="Gene3D" id="3.40.50.300">
    <property type="entry name" value="P-loop containing nucleotide triphosphate hydrolases"/>
    <property type="match status" value="1"/>
</dbReference>
<accession>A0A1J5AV30</accession>
<dbReference type="EC" id="2.5.1.75" evidence="10"/>
<comment type="subunit">
    <text evidence="10">Monomer.</text>
</comment>
<keyword evidence="4 10" id="KW-0808">Transferase</keyword>
<keyword evidence="8 10" id="KW-0460">Magnesium</keyword>